<proteinExistence type="predicted"/>
<comment type="caution">
    <text evidence="2">The sequence shown here is derived from an EMBL/GenBank/DDBJ whole genome shotgun (WGS) entry which is preliminary data.</text>
</comment>
<reference evidence="2 3" key="1">
    <citation type="submission" date="2012-10" db="EMBL/GenBank/DDBJ databases">
        <title>Genome sequencing and analysis of entomopathogenic fungi Beauveria bassiana D1-5.</title>
        <authorList>
            <person name="Li Q."/>
            <person name="Wang L."/>
            <person name="Zhang Z."/>
            <person name="Wang Q."/>
            <person name="Ren J."/>
            <person name="Wang M."/>
            <person name="Xu W."/>
            <person name="Wang J."/>
            <person name="Lu Y."/>
            <person name="Du Q."/>
            <person name="Sun Z."/>
        </authorList>
    </citation>
    <scope>NUCLEOTIDE SEQUENCE [LARGE SCALE GENOMIC DNA]</scope>
    <source>
        <strain evidence="2 3">D1-5</strain>
    </source>
</reference>
<gene>
    <name evidence="2" type="ORF">BBAD15_g5960</name>
</gene>
<organism evidence="2 3">
    <name type="scientific">Beauveria bassiana D1-5</name>
    <dbReference type="NCBI Taxonomy" id="1245745"/>
    <lineage>
        <taxon>Eukaryota</taxon>
        <taxon>Fungi</taxon>
        <taxon>Dikarya</taxon>
        <taxon>Ascomycota</taxon>
        <taxon>Pezizomycotina</taxon>
        <taxon>Sordariomycetes</taxon>
        <taxon>Hypocreomycetidae</taxon>
        <taxon>Hypocreales</taxon>
        <taxon>Cordycipitaceae</taxon>
        <taxon>Beauveria</taxon>
    </lineage>
</organism>
<dbReference type="EMBL" id="ANFO01000556">
    <property type="protein sequence ID" value="KGQ08691.1"/>
    <property type="molecule type" value="Genomic_DNA"/>
</dbReference>
<evidence type="ECO:0000256" key="1">
    <source>
        <dbReference type="SAM" id="MobiDB-lite"/>
    </source>
</evidence>
<feature type="compositionally biased region" description="Polar residues" evidence="1">
    <location>
        <begin position="1"/>
        <end position="20"/>
    </location>
</feature>
<dbReference type="Proteomes" id="UP000030106">
    <property type="component" value="Unassembled WGS sequence"/>
</dbReference>
<evidence type="ECO:0000313" key="2">
    <source>
        <dbReference type="EMBL" id="KGQ08691.1"/>
    </source>
</evidence>
<dbReference type="HOGENOM" id="CLU_2454377_0_0_1"/>
<accession>A0A0A2VLE9</accession>
<feature type="region of interest" description="Disordered" evidence="1">
    <location>
        <begin position="1"/>
        <end position="26"/>
    </location>
</feature>
<dbReference type="AlphaFoldDB" id="A0A0A2VLE9"/>
<name>A0A0A2VLE9_BEABA</name>
<evidence type="ECO:0000313" key="3">
    <source>
        <dbReference type="Proteomes" id="UP000030106"/>
    </source>
</evidence>
<sequence length="89" mass="9520">MSSSSEPSPFTTAGAPTSPMSPALPTHMCETVEHDIWKKGPAGKHASLFAADAQVQDLPLDLAVEERDKKVKGEGRRLHERPALALQGC</sequence>
<protein>
    <submittedName>
        <fullName evidence="2">Uncharacterized protein</fullName>
    </submittedName>
</protein>